<evidence type="ECO:0000313" key="10">
    <source>
        <dbReference type="Proteomes" id="UP000242188"/>
    </source>
</evidence>
<dbReference type="GO" id="GO:0006606">
    <property type="term" value="P:protein import into nucleus"/>
    <property type="evidence" value="ECO:0007669"/>
    <property type="project" value="InterPro"/>
</dbReference>
<feature type="domain" description="IBB" evidence="8">
    <location>
        <begin position="1"/>
        <end position="57"/>
    </location>
</feature>
<gene>
    <name evidence="9" type="ORF">KP79_PYT07093</name>
</gene>
<dbReference type="STRING" id="6573.A0A210QDQ1"/>
<dbReference type="Pfam" id="PF01749">
    <property type="entry name" value="IBB"/>
    <property type="match status" value="1"/>
</dbReference>
<dbReference type="PROSITE" id="PS50176">
    <property type="entry name" value="ARM_REPEAT"/>
    <property type="match status" value="3"/>
</dbReference>
<protein>
    <recommendedName>
        <fullName evidence="5">Importin subunit alpha</fullName>
    </recommendedName>
</protein>
<dbReference type="PIRSF" id="PIRSF005673">
    <property type="entry name" value="Importin_alpha"/>
    <property type="match status" value="1"/>
</dbReference>
<evidence type="ECO:0000256" key="7">
    <source>
        <dbReference type="SAM" id="MobiDB-lite"/>
    </source>
</evidence>
<keyword evidence="10" id="KW-1185">Reference proteome</keyword>
<keyword evidence="3" id="KW-0677">Repeat</keyword>
<dbReference type="GO" id="GO:0005634">
    <property type="term" value="C:nucleus"/>
    <property type="evidence" value="ECO:0007669"/>
    <property type="project" value="UniProtKB-ARBA"/>
</dbReference>
<dbReference type="Pfam" id="PF16186">
    <property type="entry name" value="Arm_3"/>
    <property type="match status" value="1"/>
</dbReference>
<keyword evidence="2 5" id="KW-0813">Transport</keyword>
<dbReference type="InterPro" id="IPR024931">
    <property type="entry name" value="Importin_alpha"/>
</dbReference>
<dbReference type="Gene3D" id="1.20.5.690">
    <property type="entry name" value="Importin-alpha, importin-beta-binding domain"/>
    <property type="match status" value="1"/>
</dbReference>
<evidence type="ECO:0000256" key="4">
    <source>
        <dbReference type="ARBA" id="ARBA00022927"/>
    </source>
</evidence>
<feature type="region of interest" description="Disordered" evidence="7">
    <location>
        <begin position="46"/>
        <end position="65"/>
    </location>
</feature>
<reference evidence="9 10" key="1">
    <citation type="journal article" date="2017" name="Nat. Ecol. Evol.">
        <title>Scallop genome provides insights into evolution of bilaterian karyotype and development.</title>
        <authorList>
            <person name="Wang S."/>
            <person name="Zhang J."/>
            <person name="Jiao W."/>
            <person name="Li J."/>
            <person name="Xun X."/>
            <person name="Sun Y."/>
            <person name="Guo X."/>
            <person name="Huan P."/>
            <person name="Dong B."/>
            <person name="Zhang L."/>
            <person name="Hu X."/>
            <person name="Sun X."/>
            <person name="Wang J."/>
            <person name="Zhao C."/>
            <person name="Wang Y."/>
            <person name="Wang D."/>
            <person name="Huang X."/>
            <person name="Wang R."/>
            <person name="Lv J."/>
            <person name="Li Y."/>
            <person name="Zhang Z."/>
            <person name="Liu B."/>
            <person name="Lu W."/>
            <person name="Hui Y."/>
            <person name="Liang J."/>
            <person name="Zhou Z."/>
            <person name="Hou R."/>
            <person name="Li X."/>
            <person name="Liu Y."/>
            <person name="Li H."/>
            <person name="Ning X."/>
            <person name="Lin Y."/>
            <person name="Zhao L."/>
            <person name="Xing Q."/>
            <person name="Dou J."/>
            <person name="Li Y."/>
            <person name="Mao J."/>
            <person name="Guo H."/>
            <person name="Dou H."/>
            <person name="Li T."/>
            <person name="Mu C."/>
            <person name="Jiang W."/>
            <person name="Fu Q."/>
            <person name="Fu X."/>
            <person name="Miao Y."/>
            <person name="Liu J."/>
            <person name="Yu Q."/>
            <person name="Li R."/>
            <person name="Liao H."/>
            <person name="Li X."/>
            <person name="Kong Y."/>
            <person name="Jiang Z."/>
            <person name="Chourrout D."/>
            <person name="Li R."/>
            <person name="Bao Z."/>
        </authorList>
    </citation>
    <scope>NUCLEOTIDE SEQUENCE [LARGE SCALE GENOMIC DNA]</scope>
    <source>
        <strain evidence="9 10">PY_sf001</strain>
    </source>
</reference>
<dbReference type="GO" id="GO:0061608">
    <property type="term" value="F:nuclear import signal receptor activity"/>
    <property type="evidence" value="ECO:0007669"/>
    <property type="project" value="InterPro"/>
</dbReference>
<evidence type="ECO:0000313" key="9">
    <source>
        <dbReference type="EMBL" id="OWF46849.1"/>
    </source>
</evidence>
<dbReference type="InterPro" id="IPR032413">
    <property type="entry name" value="Arm_3"/>
</dbReference>
<name>A0A210QDQ1_MIZYE</name>
<dbReference type="PANTHER" id="PTHR23316">
    <property type="entry name" value="IMPORTIN ALPHA"/>
    <property type="match status" value="1"/>
</dbReference>
<dbReference type="PROSITE" id="PS51214">
    <property type="entry name" value="IBB"/>
    <property type="match status" value="1"/>
</dbReference>
<comment type="caution">
    <text evidence="9">The sequence shown here is derived from an EMBL/GenBank/DDBJ whole genome shotgun (WGS) entry which is preliminary data.</text>
</comment>
<dbReference type="SUPFAM" id="SSF48371">
    <property type="entry name" value="ARM repeat"/>
    <property type="match status" value="1"/>
</dbReference>
<keyword evidence="4 5" id="KW-0653">Protein transport</keyword>
<comment type="similarity">
    <text evidence="1 5">Belongs to the importin alpha family.</text>
</comment>
<dbReference type="Proteomes" id="UP000242188">
    <property type="component" value="Unassembled WGS sequence"/>
</dbReference>
<dbReference type="InterPro" id="IPR016024">
    <property type="entry name" value="ARM-type_fold"/>
</dbReference>
<feature type="repeat" description="ARM" evidence="6">
    <location>
        <begin position="158"/>
        <end position="200"/>
    </location>
</feature>
<dbReference type="GO" id="GO:0005737">
    <property type="term" value="C:cytoplasm"/>
    <property type="evidence" value="ECO:0007669"/>
    <property type="project" value="InterPro"/>
</dbReference>
<dbReference type="AlphaFoldDB" id="A0A210QDQ1"/>
<dbReference type="EMBL" id="NEDP02004067">
    <property type="protein sequence ID" value="OWF46849.1"/>
    <property type="molecule type" value="Genomic_DNA"/>
</dbReference>
<evidence type="ECO:0000256" key="1">
    <source>
        <dbReference type="ARBA" id="ARBA00010394"/>
    </source>
</evidence>
<dbReference type="InterPro" id="IPR002652">
    <property type="entry name" value="Importin-a_IBB"/>
</dbReference>
<feature type="repeat" description="ARM" evidence="6">
    <location>
        <begin position="115"/>
        <end position="158"/>
    </location>
</feature>
<evidence type="ECO:0000256" key="2">
    <source>
        <dbReference type="ARBA" id="ARBA00022448"/>
    </source>
</evidence>
<accession>A0A210QDQ1</accession>
<evidence type="ECO:0000259" key="8">
    <source>
        <dbReference type="PROSITE" id="PS51214"/>
    </source>
</evidence>
<feature type="repeat" description="ARM" evidence="6">
    <location>
        <begin position="285"/>
        <end position="327"/>
    </location>
</feature>
<sequence length="522" mass="57463">MPSNENASARLKTYKNKGRDVDEMRRRRNEVSVELRKAKKDDQLLKRRNVAVDDEPTSPLQDASNKTNAVSLTLVEIVNGINGNEPQQQMQCTQAARKLLSKERNPPIDDIIRTGVIPRMVEYLAHSDRPDLQFEAAWALTNIASGTSDQTKSVVKAGAVPPFVKLLSSPHHNVCEQAVWALGNIAGDGPDLRDYVTESGIIEPLLRLIKPETPAGFLRNVTWTLSNLCRNKNPPPKFKVVRQFLPTLARLLQHNDREVLTDTCWALSYLTDGTNDKIQEVVDSGVVPRLVELLAGSEVSVITPALRAVGNIVTGDDSQTQNVIDQGALKAFKGLLTHNKVNIQKEAAWTISNITAGNTQQIQCVINEELLPYTLEILIKGDYKSQKEAVWAITNLTSGGTVEQIAYLVQLGAIKPLCELLTVKEAKVILVILDAIGNILMAAEKIGQQEVVCVMIEESGGLDKIENLQNHENEQVYKAALELIEKYFADEGEDQSVAPTSTDGNAYQFNAATAIPQQGFSF</sequence>
<proteinExistence type="inferred from homology"/>
<dbReference type="FunFam" id="1.25.10.10:FF:000009">
    <property type="entry name" value="Importin subunit alpha"/>
    <property type="match status" value="1"/>
</dbReference>
<dbReference type="InterPro" id="IPR036975">
    <property type="entry name" value="Importin-a_IBB_sf"/>
</dbReference>
<evidence type="ECO:0000256" key="5">
    <source>
        <dbReference type="PIRNR" id="PIRNR005673"/>
    </source>
</evidence>
<dbReference type="Gene3D" id="1.25.10.10">
    <property type="entry name" value="Leucine-rich Repeat Variant"/>
    <property type="match status" value="1"/>
</dbReference>
<organism evidence="9 10">
    <name type="scientific">Mizuhopecten yessoensis</name>
    <name type="common">Japanese scallop</name>
    <name type="synonym">Patinopecten yessoensis</name>
    <dbReference type="NCBI Taxonomy" id="6573"/>
    <lineage>
        <taxon>Eukaryota</taxon>
        <taxon>Metazoa</taxon>
        <taxon>Spiralia</taxon>
        <taxon>Lophotrochozoa</taxon>
        <taxon>Mollusca</taxon>
        <taxon>Bivalvia</taxon>
        <taxon>Autobranchia</taxon>
        <taxon>Pteriomorphia</taxon>
        <taxon>Pectinida</taxon>
        <taxon>Pectinoidea</taxon>
        <taxon>Pectinidae</taxon>
        <taxon>Mizuhopecten</taxon>
    </lineage>
</organism>
<feature type="compositionally biased region" description="Basic and acidic residues" evidence="7">
    <location>
        <begin position="17"/>
        <end position="35"/>
    </location>
</feature>
<feature type="region of interest" description="Disordered" evidence="7">
    <location>
        <begin position="1"/>
        <end position="35"/>
    </location>
</feature>
<dbReference type="Pfam" id="PF00514">
    <property type="entry name" value="Arm"/>
    <property type="match status" value="8"/>
</dbReference>
<evidence type="ECO:0000256" key="3">
    <source>
        <dbReference type="ARBA" id="ARBA00022737"/>
    </source>
</evidence>
<dbReference type="SMART" id="SM00185">
    <property type="entry name" value="ARM"/>
    <property type="match status" value="8"/>
</dbReference>
<dbReference type="InterPro" id="IPR000225">
    <property type="entry name" value="Armadillo"/>
</dbReference>
<dbReference type="InterPro" id="IPR011989">
    <property type="entry name" value="ARM-like"/>
</dbReference>
<dbReference type="OrthoDB" id="29145at2759"/>
<evidence type="ECO:0000256" key="6">
    <source>
        <dbReference type="PROSITE-ProRule" id="PRU00259"/>
    </source>
</evidence>